<dbReference type="Proteomes" id="UP000019586">
    <property type="component" value="Chromosome"/>
</dbReference>
<accession>W8UEN3</accession>
<gene>
    <name evidence="1" type="ORF">KPNJ2_00725</name>
</gene>
<dbReference type="KEGG" id="kps:KPNJ2_00725"/>
<reference evidence="1 2" key="1">
    <citation type="journal article" date="2014" name="Proc. Natl. Acad. Sci. U.S.A.">
        <title>Molecular dissection of the evolution of carbapenem-resistant multilocus sequence type 258 Klebsiella pneumoniae.</title>
        <authorList>
            <person name="Deleo F.R."/>
            <person name="Chen L."/>
            <person name="Porcella S.F."/>
            <person name="Martens C.A."/>
            <person name="Kobayashi S.D."/>
            <person name="Porter A.R."/>
            <person name="Chavda K.D."/>
            <person name="Jacobs M.R."/>
            <person name="Mathema B."/>
            <person name="Olsen R.J."/>
            <person name="Bonomo R.A."/>
            <person name="Musser J.M."/>
            <person name="Kreiswirth B.N."/>
        </authorList>
    </citation>
    <scope>NUCLEOTIDE SEQUENCE [LARGE SCALE GENOMIC DNA]</scope>
    <source>
        <strain evidence="1">30684/NJST258_2</strain>
    </source>
</reference>
<sequence>MIVNDYRIHGGVNPDMKKEGRCLVQVRRGLFLSMPL</sequence>
<proteinExistence type="predicted"/>
<dbReference type="AlphaFoldDB" id="W8UEN3"/>
<protein>
    <submittedName>
        <fullName evidence="1">Uncharacterized protein</fullName>
    </submittedName>
</protein>
<evidence type="ECO:0000313" key="2">
    <source>
        <dbReference type="Proteomes" id="UP000019586"/>
    </source>
</evidence>
<dbReference type="HOGENOM" id="CLU_3356673_0_0_6"/>
<name>W8UEN3_KLEPN</name>
<dbReference type="EMBL" id="CP006918">
    <property type="protein sequence ID" value="AHM77505.1"/>
    <property type="molecule type" value="Genomic_DNA"/>
</dbReference>
<organism evidence="1 2">
    <name type="scientific">Klebsiella pneumoniae 30684/NJST258_2</name>
    <dbReference type="NCBI Taxonomy" id="1420013"/>
    <lineage>
        <taxon>Bacteria</taxon>
        <taxon>Pseudomonadati</taxon>
        <taxon>Pseudomonadota</taxon>
        <taxon>Gammaproteobacteria</taxon>
        <taxon>Enterobacterales</taxon>
        <taxon>Enterobacteriaceae</taxon>
        <taxon>Klebsiella/Raoultella group</taxon>
        <taxon>Klebsiella</taxon>
        <taxon>Klebsiella pneumoniae complex</taxon>
    </lineage>
</organism>
<evidence type="ECO:0000313" key="1">
    <source>
        <dbReference type="EMBL" id="AHM77505.1"/>
    </source>
</evidence>